<organism evidence="1 2">
    <name type="scientific">Microcystis aeruginosa Ma_SC_T_19800800_S464</name>
    <dbReference type="NCBI Taxonomy" id="2486257"/>
    <lineage>
        <taxon>Bacteria</taxon>
        <taxon>Bacillati</taxon>
        <taxon>Cyanobacteriota</taxon>
        <taxon>Cyanophyceae</taxon>
        <taxon>Oscillatoriophycideae</taxon>
        <taxon>Chroococcales</taxon>
        <taxon>Microcystaceae</taxon>
        <taxon>Microcystis</taxon>
    </lineage>
</organism>
<dbReference type="EMBL" id="SFBL01000105">
    <property type="protein sequence ID" value="TRU25292.1"/>
    <property type="molecule type" value="Genomic_DNA"/>
</dbReference>
<proteinExistence type="predicted"/>
<evidence type="ECO:0000313" key="1">
    <source>
        <dbReference type="EMBL" id="TRU25292.1"/>
    </source>
</evidence>
<comment type="caution">
    <text evidence="1">The sequence shown here is derived from an EMBL/GenBank/DDBJ whole genome shotgun (WGS) entry which is preliminary data.</text>
</comment>
<dbReference type="AlphaFoldDB" id="A0A552DSU1"/>
<name>A0A552DSU1_MICAE</name>
<protein>
    <submittedName>
        <fullName evidence="1">Uncharacterized protein</fullName>
    </submittedName>
</protein>
<evidence type="ECO:0000313" key="2">
    <source>
        <dbReference type="Proteomes" id="UP000319313"/>
    </source>
</evidence>
<dbReference type="Proteomes" id="UP000319313">
    <property type="component" value="Unassembled WGS sequence"/>
</dbReference>
<accession>A0A552DSU1</accession>
<reference evidence="1 2" key="1">
    <citation type="submission" date="2019-01" db="EMBL/GenBank/DDBJ databases">
        <title>Coherence of Microcystis species and biogeography revealed through population genomics.</title>
        <authorList>
            <person name="Perez-Carrascal O.M."/>
            <person name="Terrat Y."/>
            <person name="Giani A."/>
            <person name="Fortin N."/>
            <person name="Tromas N."/>
            <person name="Shapiro B.J."/>
        </authorList>
    </citation>
    <scope>NUCLEOTIDE SEQUENCE [LARGE SCALE GENOMIC DNA]</scope>
    <source>
        <strain evidence="1">Ma_SC_T_19800800_S464</strain>
    </source>
</reference>
<sequence>MSFKGEVRQALSLWIPGNSDNLGEILLNFHICRDALDRFLDGLISFDTYLEILASCNVDVDGYCEIADDNLSIL</sequence>
<gene>
    <name evidence="1" type="ORF">EWV81_12220</name>
</gene>